<proteinExistence type="predicted"/>
<accession>A0A845BG50</accession>
<evidence type="ECO:0000313" key="2">
    <source>
        <dbReference type="EMBL" id="MXP64202.1"/>
    </source>
</evidence>
<dbReference type="EMBL" id="SNVJ01000010">
    <property type="protein sequence ID" value="MXP64202.1"/>
    <property type="molecule type" value="Genomic_DNA"/>
</dbReference>
<organism evidence="2 3">
    <name type="scientific">Teichococcus coralli</name>
    <dbReference type="NCBI Taxonomy" id="2545983"/>
    <lineage>
        <taxon>Bacteria</taxon>
        <taxon>Pseudomonadati</taxon>
        <taxon>Pseudomonadota</taxon>
        <taxon>Alphaproteobacteria</taxon>
        <taxon>Acetobacterales</taxon>
        <taxon>Roseomonadaceae</taxon>
        <taxon>Roseomonas</taxon>
    </lineage>
</organism>
<keyword evidence="1" id="KW-1133">Transmembrane helix</keyword>
<sequence>MQDRVQACVIGKPKLGLFSFAARMPLIGLMLLALMLAGCGSFSRRSDVGAEASPATAVLPPARPADPLAAFAAQAQPGQQAMLAPAPGALPVPVRVARSYFAASGYPCRALAIGGAGVPREALYCGEPAGWAAARPLLRGGAVGRP</sequence>
<keyword evidence="1" id="KW-0472">Membrane</keyword>
<keyword evidence="1" id="KW-0812">Transmembrane</keyword>
<gene>
    <name evidence="2" type="ORF">E0493_12695</name>
</gene>
<feature type="transmembrane region" description="Helical" evidence="1">
    <location>
        <begin position="20"/>
        <end position="39"/>
    </location>
</feature>
<evidence type="ECO:0000313" key="3">
    <source>
        <dbReference type="Proteomes" id="UP000460715"/>
    </source>
</evidence>
<comment type="caution">
    <text evidence="2">The sequence shown here is derived from an EMBL/GenBank/DDBJ whole genome shotgun (WGS) entry which is preliminary data.</text>
</comment>
<protein>
    <submittedName>
        <fullName evidence="2">Uncharacterized protein</fullName>
    </submittedName>
</protein>
<evidence type="ECO:0000256" key="1">
    <source>
        <dbReference type="SAM" id="Phobius"/>
    </source>
</evidence>
<keyword evidence="3" id="KW-1185">Reference proteome</keyword>
<reference evidence="2 3" key="1">
    <citation type="submission" date="2019-03" db="EMBL/GenBank/DDBJ databases">
        <title>Roseomonas sp. a novel Roseomonas species isolated from Sea whip Gorgonian.</title>
        <authorList>
            <person name="Li F."/>
            <person name="Pan X."/>
            <person name="Huang S."/>
            <person name="Li Z."/>
            <person name="Meng B."/>
        </authorList>
    </citation>
    <scope>NUCLEOTIDE SEQUENCE [LARGE SCALE GENOMIC DNA]</scope>
    <source>
        <strain evidence="2 3">M0104</strain>
    </source>
</reference>
<dbReference type="Proteomes" id="UP000460715">
    <property type="component" value="Unassembled WGS sequence"/>
</dbReference>
<name>A0A845BG50_9PROT</name>
<dbReference type="AlphaFoldDB" id="A0A845BG50"/>